<evidence type="ECO:0000256" key="3">
    <source>
        <dbReference type="ARBA" id="ARBA00018111"/>
    </source>
</evidence>
<dbReference type="InterPro" id="IPR053925">
    <property type="entry name" value="RecX_HTH_3rd"/>
</dbReference>
<dbReference type="Pfam" id="PF21981">
    <property type="entry name" value="RecX_HTH3"/>
    <property type="match status" value="1"/>
</dbReference>
<dbReference type="PANTHER" id="PTHR33602:SF1">
    <property type="entry name" value="REGULATORY PROTEIN RECX FAMILY PROTEIN"/>
    <property type="match status" value="1"/>
</dbReference>
<evidence type="ECO:0000313" key="8">
    <source>
        <dbReference type="EMBL" id="TWI74318.1"/>
    </source>
</evidence>
<dbReference type="PANTHER" id="PTHR33602">
    <property type="entry name" value="REGULATORY PROTEIN RECX FAMILY PROTEIN"/>
    <property type="match status" value="1"/>
</dbReference>
<feature type="domain" description="RecX first three-helical" evidence="7">
    <location>
        <begin position="12"/>
        <end position="48"/>
    </location>
</feature>
<evidence type="ECO:0000313" key="9">
    <source>
        <dbReference type="Proteomes" id="UP000318307"/>
    </source>
</evidence>
<protein>
    <recommendedName>
        <fullName evidence="3 5">Regulatory protein RecX</fullName>
    </recommendedName>
</protein>
<dbReference type="GO" id="GO:0006282">
    <property type="term" value="P:regulation of DNA repair"/>
    <property type="evidence" value="ECO:0007669"/>
    <property type="project" value="UniProtKB-UniRule"/>
</dbReference>
<dbReference type="OrthoDB" id="5421057at2"/>
<feature type="domain" description="RecX third three-helical" evidence="6">
    <location>
        <begin position="110"/>
        <end position="150"/>
    </location>
</feature>
<organism evidence="8 9">
    <name type="scientific">Desulfobotulus alkaliphilus</name>
    <dbReference type="NCBI Taxonomy" id="622671"/>
    <lineage>
        <taxon>Bacteria</taxon>
        <taxon>Pseudomonadati</taxon>
        <taxon>Thermodesulfobacteriota</taxon>
        <taxon>Desulfobacteria</taxon>
        <taxon>Desulfobacterales</taxon>
        <taxon>Desulfobacteraceae</taxon>
        <taxon>Desulfobotulus</taxon>
    </lineage>
</organism>
<evidence type="ECO:0000256" key="4">
    <source>
        <dbReference type="ARBA" id="ARBA00022490"/>
    </source>
</evidence>
<gene>
    <name evidence="5" type="primary">recX</name>
    <name evidence="8" type="ORF">LZ24_00921</name>
</gene>
<comment type="caution">
    <text evidence="8">The sequence shown here is derived from an EMBL/GenBank/DDBJ whole genome shotgun (WGS) entry which is preliminary data.</text>
</comment>
<evidence type="ECO:0000259" key="6">
    <source>
        <dbReference type="Pfam" id="PF21981"/>
    </source>
</evidence>
<reference evidence="8 9" key="1">
    <citation type="submission" date="2019-07" db="EMBL/GenBank/DDBJ databases">
        <title>Genome sequencing of 100 strains of the haloalkaliphilic chemolithoautotrophic sulfur-oxidizing bacterium Thioalkalivibrio.</title>
        <authorList>
            <person name="Muyzer G."/>
        </authorList>
    </citation>
    <scope>NUCLEOTIDE SEQUENCE [LARGE SCALE GENOMIC DNA]</scope>
    <source>
        <strain evidence="8 9">ASO4-4</strain>
    </source>
</reference>
<keyword evidence="4 5" id="KW-0963">Cytoplasm</keyword>
<evidence type="ECO:0000259" key="7">
    <source>
        <dbReference type="Pfam" id="PF21982"/>
    </source>
</evidence>
<evidence type="ECO:0000256" key="1">
    <source>
        <dbReference type="ARBA" id="ARBA00004496"/>
    </source>
</evidence>
<keyword evidence="9" id="KW-1185">Reference proteome</keyword>
<dbReference type="GO" id="GO:0005737">
    <property type="term" value="C:cytoplasm"/>
    <property type="evidence" value="ECO:0007669"/>
    <property type="project" value="UniProtKB-SubCell"/>
</dbReference>
<comment type="function">
    <text evidence="5">Modulates RecA activity.</text>
</comment>
<dbReference type="InterPro" id="IPR036388">
    <property type="entry name" value="WH-like_DNA-bd_sf"/>
</dbReference>
<proteinExistence type="inferred from homology"/>
<dbReference type="EMBL" id="VLLC01000005">
    <property type="protein sequence ID" value="TWI74318.1"/>
    <property type="molecule type" value="Genomic_DNA"/>
</dbReference>
<dbReference type="HAMAP" id="MF_01114">
    <property type="entry name" value="RecX"/>
    <property type="match status" value="1"/>
</dbReference>
<dbReference type="InterPro" id="IPR003783">
    <property type="entry name" value="Regulatory_RecX"/>
</dbReference>
<accession>A0A562RZF1</accession>
<dbReference type="Gene3D" id="1.10.10.10">
    <property type="entry name" value="Winged helix-like DNA-binding domain superfamily/Winged helix DNA-binding domain"/>
    <property type="match status" value="3"/>
</dbReference>
<evidence type="ECO:0000256" key="5">
    <source>
        <dbReference type="HAMAP-Rule" id="MF_01114"/>
    </source>
</evidence>
<evidence type="ECO:0000256" key="2">
    <source>
        <dbReference type="ARBA" id="ARBA00009695"/>
    </source>
</evidence>
<dbReference type="AlphaFoldDB" id="A0A562RZF1"/>
<dbReference type="RefSeq" id="WP_144682801.1">
    <property type="nucleotide sequence ID" value="NZ_VLLC01000005.1"/>
</dbReference>
<dbReference type="Pfam" id="PF21982">
    <property type="entry name" value="RecX_HTH1"/>
    <property type="match status" value="1"/>
</dbReference>
<dbReference type="Proteomes" id="UP000318307">
    <property type="component" value="Unassembled WGS sequence"/>
</dbReference>
<sequence>MSEDLSASQKNALAMALAMLSRRSLSRMELHRRLLKKGVGEKDADSVLTICMERGYIDENERAFQIVQSALRSGYGPRRIHADLRKGGIPDDLGERMLEESLKESGENILTRTALRKLSTIHENNPLKRKAKLYRFLISRGFPSPDILDFIQTLD</sequence>
<dbReference type="InterPro" id="IPR053926">
    <property type="entry name" value="RecX_HTH_1st"/>
</dbReference>
<name>A0A562RZF1_9BACT</name>
<comment type="subcellular location">
    <subcellularLocation>
        <location evidence="1 5">Cytoplasm</location>
    </subcellularLocation>
</comment>
<comment type="similarity">
    <text evidence="2 5">Belongs to the RecX family.</text>
</comment>